<dbReference type="SUPFAM" id="SSF54427">
    <property type="entry name" value="NTF2-like"/>
    <property type="match status" value="1"/>
</dbReference>
<dbReference type="RefSeq" id="WP_353722666.1">
    <property type="nucleotide sequence ID" value="NZ_CP159289.1"/>
</dbReference>
<protein>
    <submittedName>
        <fullName evidence="3">Nuclear transport factor 2 family protein</fullName>
    </submittedName>
</protein>
<feature type="signal peptide" evidence="1">
    <location>
        <begin position="1"/>
        <end position="19"/>
    </location>
</feature>
<accession>A0AAU8FV71</accession>
<organism evidence="3">
    <name type="scientific">Dyadobacter sp. 676</name>
    <dbReference type="NCBI Taxonomy" id="3088362"/>
    <lineage>
        <taxon>Bacteria</taxon>
        <taxon>Pseudomonadati</taxon>
        <taxon>Bacteroidota</taxon>
        <taxon>Cytophagia</taxon>
        <taxon>Cytophagales</taxon>
        <taxon>Spirosomataceae</taxon>
        <taxon>Dyadobacter</taxon>
    </lineage>
</organism>
<name>A0AAU8FV71_9BACT</name>
<dbReference type="Pfam" id="PF14534">
    <property type="entry name" value="DUF4440"/>
    <property type="match status" value="1"/>
</dbReference>
<dbReference type="AlphaFoldDB" id="A0AAU8FV71"/>
<keyword evidence="1" id="KW-0732">Signal</keyword>
<dbReference type="InterPro" id="IPR032710">
    <property type="entry name" value="NTF2-like_dom_sf"/>
</dbReference>
<evidence type="ECO:0000313" key="3">
    <source>
        <dbReference type="EMBL" id="XCH27412.1"/>
    </source>
</evidence>
<reference evidence="3" key="1">
    <citation type="submission" date="2024-06" db="EMBL/GenBank/DDBJ databases">
        <title>Sequencing and assembly of the genome of Dyadobacter sp. strain 676, a symbiont of Cyamopsis tetragonoloba.</title>
        <authorList>
            <person name="Guro P."/>
            <person name="Sazanova A."/>
            <person name="Kuznetsova I."/>
            <person name="Belimov A."/>
            <person name="Safronova V."/>
        </authorList>
    </citation>
    <scope>NUCLEOTIDE SEQUENCE</scope>
    <source>
        <strain evidence="3">676</strain>
    </source>
</reference>
<feature type="domain" description="DUF4440" evidence="2">
    <location>
        <begin position="35"/>
        <end position="136"/>
    </location>
</feature>
<dbReference type="Gene3D" id="3.10.450.50">
    <property type="match status" value="1"/>
</dbReference>
<evidence type="ECO:0000256" key="1">
    <source>
        <dbReference type="SAM" id="SignalP"/>
    </source>
</evidence>
<dbReference type="EMBL" id="CP159289">
    <property type="protein sequence ID" value="XCH27412.1"/>
    <property type="molecule type" value="Genomic_DNA"/>
</dbReference>
<sequence>MMKQHLTIFLLTFATLAAAAQGNVPQPVDGTDCSKLFFKALLEEDANAITSLISNDFTVTNFNGQTIEARALQQAVTQGYIIVDSGMLTSTRTRTYGDVAVVQGLWNVSARIQNNSFNGDVAYTTVCVRAGGKWRVTTVQLTPAQ</sequence>
<evidence type="ECO:0000259" key="2">
    <source>
        <dbReference type="Pfam" id="PF14534"/>
    </source>
</evidence>
<feature type="chain" id="PRO_5043683800" evidence="1">
    <location>
        <begin position="20"/>
        <end position="145"/>
    </location>
</feature>
<dbReference type="InterPro" id="IPR027843">
    <property type="entry name" value="DUF4440"/>
</dbReference>
<proteinExistence type="predicted"/>
<gene>
    <name evidence="3" type="ORF">ABV298_13830</name>
</gene>